<dbReference type="PANTHER" id="PTHR37029:SF1">
    <property type="entry name" value="SSR1768 PROTEIN"/>
    <property type="match status" value="1"/>
</dbReference>
<evidence type="ECO:0000313" key="1">
    <source>
        <dbReference type="EMBL" id="GAH30507.1"/>
    </source>
</evidence>
<accession>X1ED42</accession>
<organism evidence="1">
    <name type="scientific">marine sediment metagenome</name>
    <dbReference type="NCBI Taxonomy" id="412755"/>
    <lineage>
        <taxon>unclassified sequences</taxon>
        <taxon>metagenomes</taxon>
        <taxon>ecological metagenomes</taxon>
    </lineage>
</organism>
<comment type="caution">
    <text evidence="1">The sequence shown here is derived from an EMBL/GenBank/DDBJ whole genome shotgun (WGS) entry which is preliminary data.</text>
</comment>
<dbReference type="EMBL" id="BARU01001267">
    <property type="protein sequence ID" value="GAH30507.1"/>
    <property type="molecule type" value="Genomic_DNA"/>
</dbReference>
<gene>
    <name evidence="1" type="ORF">S03H2_03431</name>
    <name evidence="2" type="ORF">S06H3_05718</name>
</gene>
<evidence type="ECO:0000313" key="2">
    <source>
        <dbReference type="EMBL" id="GAH90119.1"/>
    </source>
</evidence>
<dbReference type="EMBL" id="BARV01002151">
    <property type="protein sequence ID" value="GAH90119.1"/>
    <property type="molecule type" value="Genomic_DNA"/>
</dbReference>
<reference evidence="1" key="1">
    <citation type="journal article" date="2014" name="Front. Microbiol.">
        <title>High frequency of phylogenetically diverse reductive dehalogenase-homologous genes in deep subseafloor sedimentary metagenomes.</title>
        <authorList>
            <person name="Kawai M."/>
            <person name="Futagami T."/>
            <person name="Toyoda A."/>
            <person name="Takaki Y."/>
            <person name="Nishi S."/>
            <person name="Hori S."/>
            <person name="Arai W."/>
            <person name="Tsubouchi T."/>
            <person name="Morono Y."/>
            <person name="Uchiyama I."/>
            <person name="Ito T."/>
            <person name="Fujiyama A."/>
            <person name="Inagaki F."/>
            <person name="Takami H."/>
        </authorList>
    </citation>
    <scope>NUCLEOTIDE SEQUENCE</scope>
    <source>
        <strain evidence="1">Expedition CK06-06</strain>
    </source>
</reference>
<dbReference type="Pfam" id="PF10049">
    <property type="entry name" value="DUF2283"/>
    <property type="match status" value="1"/>
</dbReference>
<protein>
    <recommendedName>
        <fullName evidence="3">DUF2283 domain-containing protein</fullName>
    </recommendedName>
</protein>
<dbReference type="InterPro" id="IPR019270">
    <property type="entry name" value="DUF2283"/>
</dbReference>
<proteinExistence type="predicted"/>
<dbReference type="AlphaFoldDB" id="X1ED42"/>
<evidence type="ECO:0008006" key="3">
    <source>
        <dbReference type="Google" id="ProtNLM"/>
    </source>
</evidence>
<sequence>MGKNKIGIWFDEGTDVLYVSLRKGASIDSEEIEEGVRIEYDPQGQIVGLEISEMTRRLAKPLAKRLAKIVK</sequence>
<dbReference type="PANTHER" id="PTHR37029">
    <property type="entry name" value="SSR1768 PROTEIN"/>
    <property type="match status" value="1"/>
</dbReference>
<name>X1ED42_9ZZZZ</name>